<dbReference type="Proteomes" id="UP000660339">
    <property type="component" value="Unassembled WGS sequence"/>
</dbReference>
<evidence type="ECO:0000313" key="1">
    <source>
        <dbReference type="EMBL" id="GIG12138.1"/>
    </source>
</evidence>
<dbReference type="EMBL" id="BONJ01000001">
    <property type="protein sequence ID" value="GIG12138.1"/>
    <property type="molecule type" value="Genomic_DNA"/>
</dbReference>
<comment type="caution">
    <text evidence="1">The sequence shown here is derived from an EMBL/GenBank/DDBJ whole genome shotgun (WGS) entry which is preliminary data.</text>
</comment>
<reference evidence="1" key="1">
    <citation type="submission" date="2021-01" db="EMBL/GenBank/DDBJ databases">
        <title>Whole genome shotgun sequence of Catellatospora methionotrophica NBRC 14553.</title>
        <authorList>
            <person name="Komaki H."/>
            <person name="Tamura T."/>
        </authorList>
    </citation>
    <scope>NUCLEOTIDE SEQUENCE</scope>
    <source>
        <strain evidence="1">NBRC 14553</strain>
    </source>
</reference>
<name>A0A8J3PD90_9ACTN</name>
<proteinExistence type="predicted"/>
<gene>
    <name evidence="1" type="ORF">Cme02nite_04700</name>
</gene>
<keyword evidence="2" id="KW-1185">Reference proteome</keyword>
<dbReference type="AlphaFoldDB" id="A0A8J3PD90"/>
<organism evidence="1 2">
    <name type="scientific">Catellatospora methionotrophica</name>
    <dbReference type="NCBI Taxonomy" id="121620"/>
    <lineage>
        <taxon>Bacteria</taxon>
        <taxon>Bacillati</taxon>
        <taxon>Actinomycetota</taxon>
        <taxon>Actinomycetes</taxon>
        <taxon>Micromonosporales</taxon>
        <taxon>Micromonosporaceae</taxon>
        <taxon>Catellatospora</taxon>
    </lineage>
</organism>
<evidence type="ECO:0000313" key="2">
    <source>
        <dbReference type="Proteomes" id="UP000660339"/>
    </source>
</evidence>
<protein>
    <submittedName>
        <fullName evidence="1">Uncharacterized protein</fullName>
    </submittedName>
</protein>
<sequence>MDRDLILDPSIRTVRITAPRAVSPALDELAACEPIRKALYVGYRDDLDSDVQRLLNELCIKLGFCLPPDDNRRLCAAPPGDVDAFTDAVFEAEGMGDMAYVDKHLRRQVREVVDRHMSRWH</sequence>
<accession>A0A8J3PD90</accession>